<dbReference type="AlphaFoldDB" id="A0A6A0AAI6"/>
<evidence type="ECO:0000313" key="2">
    <source>
        <dbReference type="Proteomes" id="UP000485058"/>
    </source>
</evidence>
<feature type="non-terminal residue" evidence="1">
    <location>
        <position position="1"/>
    </location>
</feature>
<gene>
    <name evidence="1" type="ORF">HaLaN_28373</name>
</gene>
<dbReference type="GO" id="GO:0051213">
    <property type="term" value="F:dioxygenase activity"/>
    <property type="evidence" value="ECO:0007669"/>
    <property type="project" value="UniProtKB-KW"/>
</dbReference>
<name>A0A6A0AAI6_HAELA</name>
<keyword evidence="1" id="KW-0223">Dioxygenase</keyword>
<reference evidence="1 2" key="1">
    <citation type="submission" date="2020-02" db="EMBL/GenBank/DDBJ databases">
        <title>Draft genome sequence of Haematococcus lacustris strain NIES-144.</title>
        <authorList>
            <person name="Morimoto D."/>
            <person name="Nakagawa S."/>
            <person name="Yoshida T."/>
            <person name="Sawayama S."/>
        </authorList>
    </citation>
    <scope>NUCLEOTIDE SEQUENCE [LARGE SCALE GENOMIC DNA]</scope>
    <source>
        <strain evidence="1 2">NIES-144</strain>
    </source>
</reference>
<dbReference type="Gene3D" id="2.60.120.620">
    <property type="entry name" value="q2cbj1_9rhob like domain"/>
    <property type="match status" value="1"/>
</dbReference>
<organism evidence="1 2">
    <name type="scientific">Haematococcus lacustris</name>
    <name type="common">Green alga</name>
    <name type="synonym">Haematococcus pluvialis</name>
    <dbReference type="NCBI Taxonomy" id="44745"/>
    <lineage>
        <taxon>Eukaryota</taxon>
        <taxon>Viridiplantae</taxon>
        <taxon>Chlorophyta</taxon>
        <taxon>core chlorophytes</taxon>
        <taxon>Chlorophyceae</taxon>
        <taxon>CS clade</taxon>
        <taxon>Chlamydomonadales</taxon>
        <taxon>Haematococcaceae</taxon>
        <taxon>Haematococcus</taxon>
    </lineage>
</organism>
<dbReference type="Proteomes" id="UP000485058">
    <property type="component" value="Unassembled WGS sequence"/>
</dbReference>
<keyword evidence="2" id="KW-1185">Reference proteome</keyword>
<evidence type="ECO:0000313" key="1">
    <source>
        <dbReference type="EMBL" id="GFH29676.1"/>
    </source>
</evidence>
<proteinExistence type="predicted"/>
<dbReference type="EMBL" id="BLLF01004469">
    <property type="protein sequence ID" value="GFH29676.1"/>
    <property type="molecule type" value="Genomic_DNA"/>
</dbReference>
<sequence>GTFLKRYQDAVVERVENKVAAWTQVPVSHQEDIQVLRYGIGQMHADTLKDPVAGVRVRQLRRSCWEAVGKMLQEEGERTEAAGNGPG</sequence>
<protein>
    <submittedName>
        <fullName evidence="1">Fe2OG dioxygenase domain-containing protein</fullName>
    </submittedName>
</protein>
<keyword evidence="1" id="KW-0560">Oxidoreductase</keyword>
<comment type="caution">
    <text evidence="1">The sequence shown here is derived from an EMBL/GenBank/DDBJ whole genome shotgun (WGS) entry which is preliminary data.</text>
</comment>
<accession>A0A6A0AAI6</accession>